<keyword evidence="2" id="KW-1185">Reference proteome</keyword>
<dbReference type="Gene3D" id="3.10.450.150">
    <property type="entry name" value="enterococcus faecalis protein"/>
    <property type="match status" value="1"/>
</dbReference>
<dbReference type="EMBL" id="JQAZ01000008">
    <property type="protein sequence ID" value="KRN30180.1"/>
    <property type="molecule type" value="Genomic_DNA"/>
</dbReference>
<evidence type="ECO:0000313" key="1">
    <source>
        <dbReference type="EMBL" id="KRN30180.1"/>
    </source>
</evidence>
<comment type="caution">
    <text evidence="1">The sequence shown here is derived from an EMBL/GenBank/DDBJ whole genome shotgun (WGS) entry which is preliminary data.</text>
</comment>
<dbReference type="PATRIC" id="fig|81857.4.peg.2054"/>
<evidence type="ECO:0000313" key="2">
    <source>
        <dbReference type="Proteomes" id="UP000051645"/>
    </source>
</evidence>
<dbReference type="AlphaFoldDB" id="A0A0R2FZ93"/>
<reference evidence="1 2" key="1">
    <citation type="journal article" date="2015" name="Genome Announc.">
        <title>Expanding the biotechnology potential of lactobacilli through comparative genomics of 213 strains and associated genera.</title>
        <authorList>
            <person name="Sun Z."/>
            <person name="Harris H.M."/>
            <person name="McCann A."/>
            <person name="Guo C."/>
            <person name="Argimon S."/>
            <person name="Zhang W."/>
            <person name="Yang X."/>
            <person name="Jeffery I.B."/>
            <person name="Cooney J.C."/>
            <person name="Kagawa T.F."/>
            <person name="Liu W."/>
            <person name="Song Y."/>
            <person name="Salvetti E."/>
            <person name="Wrobel A."/>
            <person name="Rasinkangas P."/>
            <person name="Parkhill J."/>
            <person name="Rea M.C."/>
            <person name="O'Sullivan O."/>
            <person name="Ritari J."/>
            <person name="Douillard F.P."/>
            <person name="Paul Ross R."/>
            <person name="Yang R."/>
            <person name="Briner A.E."/>
            <person name="Felis G.E."/>
            <person name="de Vos W.M."/>
            <person name="Barrangou R."/>
            <person name="Klaenhammer T.R."/>
            <person name="Caufield P.W."/>
            <person name="Cui Y."/>
            <person name="Zhang H."/>
            <person name="O'Toole P.W."/>
        </authorList>
    </citation>
    <scope>NUCLEOTIDE SEQUENCE [LARGE SCALE GENOMIC DNA]</scope>
    <source>
        <strain evidence="1 2">DSM 13344</strain>
    </source>
</reference>
<name>A0A0R2FZ93_9LACO</name>
<dbReference type="InterPro" id="IPR009303">
    <property type="entry name" value="DUF960"/>
</dbReference>
<dbReference type="Pfam" id="PF06124">
    <property type="entry name" value="DUF960"/>
    <property type="match status" value="1"/>
</dbReference>
<proteinExistence type="predicted"/>
<protein>
    <submittedName>
        <fullName evidence="1">Uncharacterized protein</fullName>
    </submittedName>
</protein>
<organism evidence="1 2">
    <name type="scientific">Lactobacillus selangorensis</name>
    <dbReference type="NCBI Taxonomy" id="81857"/>
    <lineage>
        <taxon>Bacteria</taxon>
        <taxon>Bacillati</taxon>
        <taxon>Bacillota</taxon>
        <taxon>Bacilli</taxon>
        <taxon>Lactobacillales</taxon>
        <taxon>Lactobacillaceae</taxon>
        <taxon>Lactobacillus</taxon>
    </lineage>
</organism>
<gene>
    <name evidence="1" type="ORF">IV40_GL002026</name>
</gene>
<accession>A0A0R2FZ93</accession>
<dbReference type="Proteomes" id="UP000051645">
    <property type="component" value="Unassembled WGS sequence"/>
</dbReference>
<sequence length="114" mass="13541">MISLFRKDKLHTSFRGKQRILTPGIQSEVPPFFANYLWNYIDALSLETYSLAHLLHFQIEKADGLCYINFSQEAPHQKEQFSLRLFEDDLLPNEILVVNSRYEQKMILPEEYQM</sequence>